<dbReference type="CDD" id="cd01780">
    <property type="entry name" value="RA2_PLC-epsilon"/>
    <property type="match status" value="1"/>
</dbReference>
<accession>A0A2J7R6W3</accession>
<dbReference type="PANTHER" id="PTHR10336">
    <property type="entry name" value="PHOSPHOINOSITIDE-SPECIFIC PHOSPHOLIPASE C FAMILY PROTEIN"/>
    <property type="match status" value="1"/>
</dbReference>
<dbReference type="Gene3D" id="2.60.40.150">
    <property type="entry name" value="C2 domain"/>
    <property type="match status" value="1"/>
</dbReference>
<comment type="catalytic activity">
    <reaction evidence="6">
        <text>a 1,2-diacyl-sn-glycero-3-phospho-(1D-myo-inositol-4,5-bisphosphate) + H2O = 1D-myo-inositol 1,4,5-trisphosphate + a 1,2-diacyl-sn-glycerol + H(+)</text>
        <dbReference type="Rhea" id="RHEA:33179"/>
        <dbReference type="ChEBI" id="CHEBI:15377"/>
        <dbReference type="ChEBI" id="CHEBI:15378"/>
        <dbReference type="ChEBI" id="CHEBI:17815"/>
        <dbReference type="ChEBI" id="CHEBI:58456"/>
        <dbReference type="ChEBI" id="CHEBI:203600"/>
        <dbReference type="EC" id="3.1.4.11"/>
    </reaction>
</comment>
<dbReference type="CDD" id="cd16203">
    <property type="entry name" value="EFh_PI-PLCepsilon"/>
    <property type="match status" value="1"/>
</dbReference>
<evidence type="ECO:0000256" key="3">
    <source>
        <dbReference type="ARBA" id="ARBA00022963"/>
    </source>
</evidence>
<evidence type="ECO:0000313" key="12">
    <source>
        <dbReference type="Proteomes" id="UP000235965"/>
    </source>
</evidence>
<evidence type="ECO:0000256" key="6">
    <source>
        <dbReference type="RuleBase" id="RU361133"/>
    </source>
</evidence>
<evidence type="ECO:0000256" key="7">
    <source>
        <dbReference type="SAM" id="MobiDB-lite"/>
    </source>
</evidence>
<keyword evidence="5" id="KW-0807">Transducer</keyword>
<dbReference type="FunFam" id="3.10.20.90:FF:000238">
    <property type="entry name" value="Phosphoinositide phospholipase C"/>
    <property type="match status" value="1"/>
</dbReference>
<dbReference type="PANTHER" id="PTHR10336:SF6">
    <property type="entry name" value="1-PHOSPHATIDYLINOSITOL 4,5-BISPHOSPHATE PHOSPHODIESTERASE EPSILON-1"/>
    <property type="match status" value="1"/>
</dbReference>
<dbReference type="InterPro" id="IPR000159">
    <property type="entry name" value="RA_dom"/>
</dbReference>
<evidence type="ECO:0000313" key="11">
    <source>
        <dbReference type="EMBL" id="PNF36577.1"/>
    </source>
</evidence>
<dbReference type="SMART" id="SM00314">
    <property type="entry name" value="RA"/>
    <property type="match status" value="2"/>
</dbReference>
<feature type="domain" description="Ras-associating" evidence="10">
    <location>
        <begin position="1230"/>
        <end position="1317"/>
    </location>
</feature>
<dbReference type="InterPro" id="IPR028398">
    <property type="entry name" value="PLC-epsilon1_RA2"/>
</dbReference>
<dbReference type="GO" id="GO:0007265">
    <property type="term" value="P:Ras protein signal transduction"/>
    <property type="evidence" value="ECO:0007669"/>
    <property type="project" value="TreeGrafter"/>
</dbReference>
<dbReference type="InterPro" id="IPR035892">
    <property type="entry name" value="C2_domain_sf"/>
</dbReference>
<dbReference type="FunFam" id="2.60.40.150:FF:000183">
    <property type="entry name" value="Phosphoinositide phospholipase C"/>
    <property type="match status" value="1"/>
</dbReference>
<dbReference type="Gene3D" id="3.20.20.190">
    <property type="entry name" value="Phosphatidylinositol (PI) phosphodiesterase"/>
    <property type="match status" value="2"/>
</dbReference>
<proteinExistence type="predicted"/>
<dbReference type="PROSITE" id="PS50200">
    <property type="entry name" value="RA"/>
    <property type="match status" value="2"/>
</dbReference>
<protein>
    <recommendedName>
        <fullName evidence="1 6">Phosphoinositide phospholipase C</fullName>
        <ecNumber evidence="1 6">3.1.4.11</ecNumber>
    </recommendedName>
</protein>
<dbReference type="Gene3D" id="3.10.20.90">
    <property type="entry name" value="Phosphatidylinositol 3-kinase Catalytic Subunit, Chain A, domain 1"/>
    <property type="match status" value="2"/>
</dbReference>
<dbReference type="InterPro" id="IPR015359">
    <property type="entry name" value="PLC_EF-hand-like"/>
</dbReference>
<feature type="region of interest" description="Disordered" evidence="7">
    <location>
        <begin position="596"/>
        <end position="615"/>
    </location>
</feature>
<feature type="region of interest" description="Disordered" evidence="7">
    <location>
        <begin position="119"/>
        <end position="151"/>
    </location>
</feature>
<dbReference type="SUPFAM" id="SSF54236">
    <property type="entry name" value="Ubiquitin-like"/>
    <property type="match status" value="2"/>
</dbReference>
<dbReference type="OrthoDB" id="269822at2759"/>
<feature type="region of interest" description="Disordered" evidence="7">
    <location>
        <begin position="1348"/>
        <end position="1384"/>
    </location>
</feature>
<comment type="caution">
    <text evidence="11">The sequence shown here is derived from an EMBL/GenBank/DDBJ whole genome shotgun (WGS) entry which is preliminary data.</text>
</comment>
<feature type="compositionally biased region" description="Gly residues" evidence="7">
    <location>
        <begin position="82"/>
        <end position="92"/>
    </location>
</feature>
<dbReference type="SMART" id="SM00149">
    <property type="entry name" value="PLCYc"/>
    <property type="match status" value="1"/>
</dbReference>
<dbReference type="PROSITE" id="PS50004">
    <property type="entry name" value="C2"/>
    <property type="match status" value="1"/>
</dbReference>
<dbReference type="PROSITE" id="PS50007">
    <property type="entry name" value="PIPLC_X_DOMAIN"/>
    <property type="match status" value="1"/>
</dbReference>
<dbReference type="EC" id="3.1.4.11" evidence="1 6"/>
<dbReference type="FunFam" id="3.20.20.190:FF:000039">
    <property type="entry name" value="Phosphoinositide phospholipase C"/>
    <property type="match status" value="1"/>
</dbReference>
<feature type="compositionally biased region" description="Acidic residues" evidence="7">
    <location>
        <begin position="565"/>
        <end position="579"/>
    </location>
</feature>
<evidence type="ECO:0000256" key="5">
    <source>
        <dbReference type="ARBA" id="ARBA00023224"/>
    </source>
</evidence>
<reference evidence="11 12" key="1">
    <citation type="submission" date="2017-12" db="EMBL/GenBank/DDBJ databases">
        <title>Hemimetabolous genomes reveal molecular basis of termite eusociality.</title>
        <authorList>
            <person name="Harrison M.C."/>
            <person name="Jongepier E."/>
            <person name="Robertson H.M."/>
            <person name="Arning N."/>
            <person name="Bitard-Feildel T."/>
            <person name="Chao H."/>
            <person name="Childers C.P."/>
            <person name="Dinh H."/>
            <person name="Doddapaneni H."/>
            <person name="Dugan S."/>
            <person name="Gowin J."/>
            <person name="Greiner C."/>
            <person name="Han Y."/>
            <person name="Hu H."/>
            <person name="Hughes D.S.T."/>
            <person name="Huylmans A.-K."/>
            <person name="Kemena C."/>
            <person name="Kremer L.P.M."/>
            <person name="Lee S.L."/>
            <person name="Lopez-Ezquerra A."/>
            <person name="Mallet L."/>
            <person name="Monroy-Kuhn J.M."/>
            <person name="Moser A."/>
            <person name="Murali S.C."/>
            <person name="Muzny D.M."/>
            <person name="Otani S."/>
            <person name="Piulachs M.-D."/>
            <person name="Poelchau M."/>
            <person name="Qu J."/>
            <person name="Schaub F."/>
            <person name="Wada-Katsumata A."/>
            <person name="Worley K.C."/>
            <person name="Xie Q."/>
            <person name="Ylla G."/>
            <person name="Poulsen M."/>
            <person name="Gibbs R.A."/>
            <person name="Schal C."/>
            <person name="Richards S."/>
            <person name="Belles X."/>
            <person name="Korb J."/>
            <person name="Bornberg-Bauer E."/>
        </authorList>
    </citation>
    <scope>NUCLEOTIDE SEQUENCE [LARGE SCALE GENOMIC DNA]</scope>
    <source>
        <tissue evidence="11">Whole body</tissue>
    </source>
</reference>
<evidence type="ECO:0000256" key="4">
    <source>
        <dbReference type="ARBA" id="ARBA00023098"/>
    </source>
</evidence>
<evidence type="ECO:0000256" key="2">
    <source>
        <dbReference type="ARBA" id="ARBA00022801"/>
    </source>
</evidence>
<gene>
    <name evidence="11" type="ORF">B7P43_G15171</name>
</gene>
<dbReference type="Pfam" id="PF00388">
    <property type="entry name" value="PI-PLC-X"/>
    <property type="match status" value="1"/>
</dbReference>
<dbReference type="GO" id="GO:0048015">
    <property type="term" value="P:phosphatidylinositol-mediated signaling"/>
    <property type="evidence" value="ECO:0007669"/>
    <property type="project" value="TreeGrafter"/>
</dbReference>
<dbReference type="STRING" id="105785.A0A2J7R6W3"/>
<evidence type="ECO:0000259" key="10">
    <source>
        <dbReference type="PROSITE" id="PS50200"/>
    </source>
</evidence>
<feature type="region of interest" description="Disordered" evidence="7">
    <location>
        <begin position="526"/>
        <end position="579"/>
    </location>
</feature>
<dbReference type="PRINTS" id="PR00390">
    <property type="entry name" value="PHPHLIPASEC"/>
</dbReference>
<evidence type="ECO:0000259" key="8">
    <source>
        <dbReference type="PROSITE" id="PS50004"/>
    </source>
</evidence>
<dbReference type="InParanoid" id="A0A2J7R6W3"/>
<dbReference type="InterPro" id="IPR017946">
    <property type="entry name" value="PLC-like_Pdiesterase_TIM-brl"/>
</dbReference>
<dbReference type="SUPFAM" id="SSF49562">
    <property type="entry name" value="C2 domain (Calcium/lipid-binding domain, CaLB)"/>
    <property type="match status" value="1"/>
</dbReference>
<dbReference type="GO" id="GO:0004435">
    <property type="term" value="F:phosphatidylinositol-4,5-bisphosphate phospholipase C activity"/>
    <property type="evidence" value="ECO:0007669"/>
    <property type="project" value="UniProtKB-EC"/>
</dbReference>
<dbReference type="InterPro" id="IPR046973">
    <property type="entry name" value="PLC-epsilon1_cat"/>
</dbReference>
<dbReference type="GO" id="GO:0046488">
    <property type="term" value="P:phosphatidylinositol metabolic process"/>
    <property type="evidence" value="ECO:0007669"/>
    <property type="project" value="TreeGrafter"/>
</dbReference>
<dbReference type="SUPFAM" id="SSF47473">
    <property type="entry name" value="EF-hand"/>
    <property type="match status" value="1"/>
</dbReference>
<dbReference type="CDD" id="cd17114">
    <property type="entry name" value="RA_PLC-epsilon"/>
    <property type="match status" value="1"/>
</dbReference>
<feature type="domain" description="PI-PLC Y-box" evidence="9">
    <location>
        <begin position="768"/>
        <end position="871"/>
    </location>
</feature>
<feature type="compositionally biased region" description="Polar residues" evidence="7">
    <location>
        <begin position="526"/>
        <end position="561"/>
    </location>
</feature>
<dbReference type="Gene3D" id="1.10.238.10">
    <property type="entry name" value="EF-hand"/>
    <property type="match status" value="1"/>
</dbReference>
<dbReference type="InterPro" id="IPR046974">
    <property type="entry name" value="PLC_epsilon1_EF"/>
</dbReference>
<keyword evidence="4 6" id="KW-0443">Lipid metabolism</keyword>
<dbReference type="SMART" id="SM00148">
    <property type="entry name" value="PLCXc"/>
    <property type="match status" value="1"/>
</dbReference>
<evidence type="ECO:0000259" key="9">
    <source>
        <dbReference type="PROSITE" id="PS50008"/>
    </source>
</evidence>
<keyword evidence="3 6" id="KW-0442">Lipid degradation</keyword>
<dbReference type="GO" id="GO:0016042">
    <property type="term" value="P:lipid catabolic process"/>
    <property type="evidence" value="ECO:0007669"/>
    <property type="project" value="UniProtKB-KW"/>
</dbReference>
<dbReference type="InterPro" id="IPR000909">
    <property type="entry name" value="PLipase_C_PInositol-sp_X_dom"/>
</dbReference>
<feature type="domain" description="Ras-associating" evidence="10">
    <location>
        <begin position="1083"/>
        <end position="1169"/>
    </location>
</feature>
<dbReference type="CDD" id="cd08596">
    <property type="entry name" value="PI-PLCc_epsilon"/>
    <property type="match status" value="1"/>
</dbReference>
<name>A0A2J7R6W3_9NEOP</name>
<dbReference type="Pfam" id="PF00387">
    <property type="entry name" value="PI-PLC-Y"/>
    <property type="match status" value="1"/>
</dbReference>
<feature type="region of interest" description="Disordered" evidence="7">
    <location>
        <begin position="69"/>
        <end position="105"/>
    </location>
</feature>
<dbReference type="EMBL" id="NEVH01006749">
    <property type="protein sequence ID" value="PNF36577.1"/>
    <property type="molecule type" value="Genomic_DNA"/>
</dbReference>
<feature type="region of interest" description="Disordered" evidence="7">
    <location>
        <begin position="1187"/>
        <end position="1209"/>
    </location>
</feature>
<feature type="compositionally biased region" description="Polar residues" evidence="7">
    <location>
        <begin position="95"/>
        <end position="105"/>
    </location>
</feature>
<dbReference type="PROSITE" id="PS50008">
    <property type="entry name" value="PIPLC_Y_DOMAIN"/>
    <property type="match status" value="1"/>
</dbReference>
<dbReference type="InterPro" id="IPR001192">
    <property type="entry name" value="PI-PLC_fam"/>
</dbReference>
<dbReference type="SUPFAM" id="SSF51695">
    <property type="entry name" value="PLC-like phosphodiesterases"/>
    <property type="match status" value="1"/>
</dbReference>
<dbReference type="Proteomes" id="UP000235965">
    <property type="component" value="Unassembled WGS sequence"/>
</dbReference>
<feature type="compositionally biased region" description="Polar residues" evidence="7">
    <location>
        <begin position="119"/>
        <end position="145"/>
    </location>
</feature>
<dbReference type="GO" id="GO:0007186">
    <property type="term" value="P:G protein-coupled receptor signaling pathway"/>
    <property type="evidence" value="ECO:0007669"/>
    <property type="project" value="TreeGrafter"/>
</dbReference>
<dbReference type="InterPro" id="IPR011992">
    <property type="entry name" value="EF-hand-dom_pair"/>
</dbReference>
<dbReference type="GO" id="GO:0051209">
    <property type="term" value="P:release of sequestered calcium ion into cytosol"/>
    <property type="evidence" value="ECO:0007669"/>
    <property type="project" value="TreeGrafter"/>
</dbReference>
<dbReference type="Pfam" id="PF00168">
    <property type="entry name" value="C2"/>
    <property type="match status" value="1"/>
</dbReference>
<dbReference type="CDD" id="cd00275">
    <property type="entry name" value="C2_PLC_like"/>
    <property type="match status" value="1"/>
</dbReference>
<organism evidence="11 12">
    <name type="scientific">Cryptotermes secundus</name>
    <dbReference type="NCBI Taxonomy" id="105785"/>
    <lineage>
        <taxon>Eukaryota</taxon>
        <taxon>Metazoa</taxon>
        <taxon>Ecdysozoa</taxon>
        <taxon>Arthropoda</taxon>
        <taxon>Hexapoda</taxon>
        <taxon>Insecta</taxon>
        <taxon>Pterygota</taxon>
        <taxon>Neoptera</taxon>
        <taxon>Polyneoptera</taxon>
        <taxon>Dictyoptera</taxon>
        <taxon>Blattodea</taxon>
        <taxon>Blattoidea</taxon>
        <taxon>Termitoidae</taxon>
        <taxon>Kalotermitidae</taxon>
        <taxon>Cryptotermitinae</taxon>
        <taxon>Cryptotermes</taxon>
    </lineage>
</organism>
<dbReference type="Pfam" id="PF09279">
    <property type="entry name" value="EF-hand_like"/>
    <property type="match status" value="1"/>
</dbReference>
<dbReference type="SMART" id="SM00239">
    <property type="entry name" value="C2"/>
    <property type="match status" value="1"/>
</dbReference>
<feature type="region of interest" description="Disordered" evidence="7">
    <location>
        <begin position="647"/>
        <end position="666"/>
    </location>
</feature>
<feature type="domain" description="C2" evidence="8">
    <location>
        <begin position="876"/>
        <end position="1002"/>
    </location>
</feature>
<keyword evidence="12" id="KW-1185">Reference proteome</keyword>
<dbReference type="InterPro" id="IPR029071">
    <property type="entry name" value="Ubiquitin-like_domsf"/>
</dbReference>
<sequence>MTADAIRVFGGRDWAVTGNVGGMSPPDNGTLRRGASTKFKKKKSIGNIQTLKDLGVKQHDTGTEIGVGISMGSGYLRRPTGSSGGPSPGSGPGSNTLITTPRSRSISSDMEIRQGLLASSASPQGSSDNLDKLSSCSPTHHSTYGLQREKGKMIGGPEQVWQMRHFRAGSITHETQLDFVDFVALFRSFSLRARKDLRDLFDQLAITCRSMSDTSLNDGSVKSSPEHAARPSQRIGLLTRNSSLDLFEYKSSANLQKKKIFDAIAAASIVSNCAGVDTSKSQVITLATFVKFLETRQMEQHTEDEVKALIQRHEPDPLLRAQSCLSFEGFARFLMDKDNYAFVSERLGPDESEMDQPLSHYYIASSHNTYLTGHQLKGESSVELYSQVLLTGCRCVELDCWDGDDGSPLIYHGHTFTTKIPFLSVVEAINRSAFVTSPYPVILSIENHCSLQQQARMAHIFQSVFGEKLVTKFLFEADFNDEVQLPSPFQLRYRILIKNKKLTAEIPAGPATAAAAAAAATASVRHGSSSHTTLRGAGSTSSKHTSSGRASSIISNTSGGSANDDFSDDDDDDDDDDDENLEEKVLSMGMYTTENKNLIKSASMGPPRTDSMSSHESMIRAERASMGMIGQLPRGQPYKIHTADADWTDAEDSQPPKPKKQSSQISKELSDMVIYIQAIKFRGLNTISPNSSVKCKRTSGPVAASGIMKKSSVGAVSIPPPTIITSTPATPTSAATQASSGGSASLSTTSGMGSSIVTGSTVSEQQHSYAKQRTNVHHPCYQCSSLNENTAKKLCRKQPHALVAHTETQLMRTYPAGMRIDSSNFNPVIFWAFGIQMVALNYQTEDAALHLNAAMFEQNGRCGYVLKPSVMWDRGHMMYRRFNPWDKEFDGLHSSHLILNVLSGQYVCQSNLTASTYVEVEVVGIPVDCNKQKTKVIQRNALNPIWNDTFFFQVMFRDLAFLRFSVLDAGTNHLLAQRVLPLKCLRPGYRHVRLRSPQNQPLQLSTLFVYSRAEEESLEYSGGSVENGDAIHMGARGSVGGAPKHGRDSVPEAVAIKKDHHPGSGAVPLKRRMFFLMVHGVVPEEPYTILKITQESTTQEVVLQALQKAGLGAEKVHDYILVEEVARSWEKKDRDVPATQRVLDLQERPLQAQAQWQGEGRFLLKRMGDDPSSRAWLSSIRSTAGRERRSMPSCMGGDAAGSGVPPDSMHQEQQLHTWEEADTFLVCVYNVSPEIPYAILKVPLSSCAQDVLAQALVKARRMEDPARFVLLEELEWGGTSGGSATRQQRVLGDDENVYSTQAHWQTLGRFILRERDQVTPPSGRRYRVAANLRTATLERLSKGLSAGYRAGMGGGNKEKVPVQEALSDPTTTRSTKPKLSAGGDGMRLGSARVIALTDRVRLARASVPQQTREVHSEGETLSDDEARDADLRTTVSRLKKVSLRKLRVWKS</sequence>
<feature type="region of interest" description="Disordered" evidence="7">
    <location>
        <begin position="1406"/>
        <end position="1427"/>
    </location>
</feature>
<dbReference type="Pfam" id="PF00788">
    <property type="entry name" value="RA"/>
    <property type="match status" value="2"/>
</dbReference>
<feature type="region of interest" description="Disordered" evidence="7">
    <location>
        <begin position="719"/>
        <end position="769"/>
    </location>
</feature>
<evidence type="ECO:0000256" key="1">
    <source>
        <dbReference type="ARBA" id="ARBA00012368"/>
    </source>
</evidence>
<feature type="compositionally biased region" description="Polar residues" evidence="7">
    <location>
        <begin position="757"/>
        <end position="769"/>
    </location>
</feature>
<dbReference type="InterPro" id="IPR001711">
    <property type="entry name" value="PLipase_C_Pinositol-sp_Y"/>
</dbReference>
<keyword evidence="2 6" id="KW-0378">Hydrolase</keyword>
<feature type="compositionally biased region" description="Low complexity" evidence="7">
    <location>
        <begin position="723"/>
        <end position="756"/>
    </location>
</feature>
<dbReference type="InterPro" id="IPR000008">
    <property type="entry name" value="C2_dom"/>
</dbReference>